<sequence length="45" mass="4731">MVDNTIAQHNARVADARDRAAVAANLAAHGIHTLDDLFAAFDAAE</sequence>
<evidence type="ECO:0000313" key="1">
    <source>
        <dbReference type="EMBL" id="AKF14359.1"/>
    </source>
</evidence>
<gene>
    <name evidence="1" type="primary">97</name>
    <name evidence="1" type="ORF">SEA_VINCENZO_97</name>
</gene>
<proteinExistence type="predicted"/>
<accession>A0A0F6WDY8</accession>
<dbReference type="RefSeq" id="YP_009210953.1">
    <property type="nucleotide sequence ID" value="NC_028934.1"/>
</dbReference>
<evidence type="ECO:0000313" key="2">
    <source>
        <dbReference type="Proteomes" id="UP000203101"/>
    </source>
</evidence>
<dbReference type="KEGG" id="vg:26637400"/>
<dbReference type="GeneID" id="26637400"/>
<reference evidence="1 2" key="1">
    <citation type="journal article" date="2015" name="Genome Announc.">
        <title>Genome Sequences of Mycobacteriophages AlanGrant, Baee, Corofin, OrangeOswald, and Vincenzo, New Members of Cluster B.</title>
        <authorList>
            <person name="Pope W.H."/>
            <person name="Carbonara M.E."/>
            <person name="Cioffi H.M."/>
            <person name="Cruz T."/>
            <person name="Dang B.Q."/>
            <person name="Doyle A.N."/>
            <person name="Fan O.H."/>
            <person name="Gallagher M."/>
            <person name="Gentile G.M."/>
            <person name="German B.A."/>
            <person name="Farrell M.E."/>
            <person name="Gerwig M."/>
            <person name="Hunter K.L."/>
            <person name="Lefever V.E."/>
            <person name="Marfisi N.A."/>
            <person name="McDonnell J.E."/>
            <person name="Monga J.K."/>
            <person name="Quiroz K.G."/>
            <person name="Pong A.C."/>
            <person name="Rimple P.A."/>
            <person name="Situ M."/>
            <person name="Sohnen P.C."/>
            <person name="Stockinger A.N."/>
            <person name="Thompson P.K."/>
            <person name="Torchio N.M."/>
            <person name="Toner C.L."/>
            <person name="Ulbrich M.C."/>
            <person name="Vohra N.I."/>
            <person name="Zakir A."/>
            <person name="Adkins N.L."/>
            <person name="Brown B.R."/>
            <person name="Churilla B.M."/>
            <person name="Kramer Z.J."/>
            <person name="Lapin J.S."/>
            <person name="Montgomery M.T."/>
            <person name="Prout A.K."/>
            <person name="Grubb S.R."/>
            <person name="Warner M.H."/>
            <person name="Bowman C.A."/>
            <person name="Russell D.A."/>
            <person name="Hatfull G.F."/>
        </authorList>
    </citation>
    <scope>NUCLEOTIDE SEQUENCE [LARGE SCALE GENOMIC DNA]</scope>
</reference>
<dbReference type="EMBL" id="KR080194">
    <property type="protein sequence ID" value="AKF14359.1"/>
    <property type="molecule type" value="Genomic_DNA"/>
</dbReference>
<organism evidence="1 2">
    <name type="scientific">Mycobacterium phage Vincenzo</name>
    <dbReference type="NCBI Taxonomy" id="1647301"/>
    <lineage>
        <taxon>Viruses</taxon>
        <taxon>Duplodnaviria</taxon>
        <taxon>Heunggongvirae</taxon>
        <taxon>Uroviricota</taxon>
        <taxon>Caudoviricetes</taxon>
        <taxon>Bclasvirinae</taxon>
        <taxon>Coopervirus</taxon>
        <taxon>Coopervirus vincenzo</taxon>
    </lineage>
</organism>
<name>A0A0F6WDY8_9CAUD</name>
<protein>
    <submittedName>
        <fullName evidence="1">Uncharacterized protein</fullName>
    </submittedName>
</protein>
<keyword evidence="2" id="KW-1185">Reference proteome</keyword>
<dbReference type="Proteomes" id="UP000203101">
    <property type="component" value="Segment"/>
</dbReference>